<dbReference type="EMBL" id="PGGW01000040">
    <property type="protein sequence ID" value="PJE97563.1"/>
    <property type="molecule type" value="Genomic_DNA"/>
</dbReference>
<dbReference type="AlphaFoldDB" id="A0A2M8M029"/>
<accession>A0A2M8M029</accession>
<keyword evidence="2" id="KW-1185">Reference proteome</keyword>
<organism evidence="1 2">
    <name type="scientific">Streptomyces carminius</name>
    <dbReference type="NCBI Taxonomy" id="2665496"/>
    <lineage>
        <taxon>Bacteria</taxon>
        <taxon>Bacillati</taxon>
        <taxon>Actinomycetota</taxon>
        <taxon>Actinomycetes</taxon>
        <taxon>Kitasatosporales</taxon>
        <taxon>Streptomycetaceae</taxon>
        <taxon>Streptomyces</taxon>
    </lineage>
</organism>
<evidence type="ECO:0000313" key="2">
    <source>
        <dbReference type="Proteomes" id="UP000230407"/>
    </source>
</evidence>
<evidence type="ECO:0000313" key="1">
    <source>
        <dbReference type="EMBL" id="PJE97563.1"/>
    </source>
</evidence>
<proteinExistence type="predicted"/>
<reference evidence="1 2" key="1">
    <citation type="submission" date="2017-11" db="EMBL/GenBank/DDBJ databases">
        <title>Streptomyces carmine sp. nov., a novel actinomycete isolated from Sophora alopecuroides in Xinjiang, China.</title>
        <authorList>
            <person name="Wang Y."/>
            <person name="Luo X."/>
            <person name="Wan C."/>
            <person name="Zhang L."/>
        </authorList>
    </citation>
    <scope>NUCLEOTIDE SEQUENCE [LARGE SCALE GENOMIC DNA]</scope>
    <source>
        <strain evidence="1 2">TRM SA0054</strain>
    </source>
</reference>
<name>A0A2M8M029_9ACTN</name>
<comment type="caution">
    <text evidence="1">The sequence shown here is derived from an EMBL/GenBank/DDBJ whole genome shotgun (WGS) entry which is preliminary data.</text>
</comment>
<sequence>MRAAALLAGVGAVTLYVWGLLHLAGAVAEAEDGGTDSSPLRPCHTADAQAASHVDGYRVSYVPLRFECGLTGGGAYDAPVVPGYVNPAVALLGLTAVACGILAATGPAAPAPTAAAPQR</sequence>
<dbReference type="Proteomes" id="UP000230407">
    <property type="component" value="Unassembled WGS sequence"/>
</dbReference>
<gene>
    <name evidence="1" type="ORF">CUT44_12570</name>
</gene>
<protein>
    <submittedName>
        <fullName evidence="1">Uncharacterized protein</fullName>
    </submittedName>
</protein>